<name>A0A3N4ZCE2_9MICO</name>
<organism evidence="2 3">
    <name type="scientific">Georgenia muralis</name>
    <dbReference type="NCBI Taxonomy" id="154117"/>
    <lineage>
        <taxon>Bacteria</taxon>
        <taxon>Bacillati</taxon>
        <taxon>Actinomycetota</taxon>
        <taxon>Actinomycetes</taxon>
        <taxon>Micrococcales</taxon>
        <taxon>Bogoriellaceae</taxon>
        <taxon>Georgenia</taxon>
    </lineage>
</organism>
<dbReference type="EMBL" id="RKRA01000001">
    <property type="protein sequence ID" value="RPF28980.1"/>
    <property type="molecule type" value="Genomic_DNA"/>
</dbReference>
<sequence>MAQRPAAEITSDWPEESREAAQLVVDKYGEPQEATDSYLIWHAPGPWKRMVASKDFDEHLFPAPHNDSVQSVLDYRVPPEKVSDLARFDGSVVVDRTQGEVSARCHDEEANNLALNLMHDVVTAAKSVEEARAYYAKEFADYRRGEPTPYMEKLRFTAVSDAADPDERILSDEDLAEAQREGERKKG</sequence>
<feature type="region of interest" description="Disordered" evidence="1">
    <location>
        <begin position="162"/>
        <end position="187"/>
    </location>
</feature>
<dbReference type="AlphaFoldDB" id="A0A3N4ZCE2"/>
<protein>
    <submittedName>
        <fullName evidence="2">Uncharacterized protein</fullName>
    </submittedName>
</protein>
<evidence type="ECO:0000313" key="3">
    <source>
        <dbReference type="Proteomes" id="UP000280726"/>
    </source>
</evidence>
<dbReference type="OrthoDB" id="1350443at2"/>
<dbReference type="RefSeq" id="WP_123919591.1">
    <property type="nucleotide sequence ID" value="NZ_RKRA01000001.1"/>
</dbReference>
<evidence type="ECO:0000256" key="1">
    <source>
        <dbReference type="SAM" id="MobiDB-lite"/>
    </source>
</evidence>
<evidence type="ECO:0000313" key="2">
    <source>
        <dbReference type="EMBL" id="RPF28980.1"/>
    </source>
</evidence>
<feature type="compositionally biased region" description="Basic and acidic residues" evidence="1">
    <location>
        <begin position="165"/>
        <end position="187"/>
    </location>
</feature>
<keyword evidence="3" id="KW-1185">Reference proteome</keyword>
<reference evidence="2 3" key="1">
    <citation type="submission" date="2018-11" db="EMBL/GenBank/DDBJ databases">
        <title>Sequencing the genomes of 1000 actinobacteria strains.</title>
        <authorList>
            <person name="Klenk H.-P."/>
        </authorList>
    </citation>
    <scope>NUCLEOTIDE SEQUENCE [LARGE SCALE GENOMIC DNA]</scope>
    <source>
        <strain evidence="2 3">DSM 14418</strain>
    </source>
</reference>
<gene>
    <name evidence="2" type="ORF">EDD32_3531</name>
</gene>
<proteinExistence type="predicted"/>
<accession>A0A3N4ZCE2</accession>
<comment type="caution">
    <text evidence="2">The sequence shown here is derived from an EMBL/GenBank/DDBJ whole genome shotgun (WGS) entry which is preliminary data.</text>
</comment>
<dbReference type="Proteomes" id="UP000280726">
    <property type="component" value="Unassembled WGS sequence"/>
</dbReference>